<dbReference type="Gene3D" id="3.30.1150.10">
    <property type="match status" value="1"/>
</dbReference>
<reference evidence="6 7" key="1">
    <citation type="submission" date="2023-01" db="EMBL/GenBank/DDBJ databases">
        <title>Novel species of the genus Vogesella isolated from rivers.</title>
        <authorList>
            <person name="Lu H."/>
        </authorList>
    </citation>
    <scope>NUCLEOTIDE SEQUENCE [LARGE SCALE GENOMIC DNA]</scope>
    <source>
        <strain evidence="6 7">DC21W</strain>
    </source>
</reference>
<evidence type="ECO:0000256" key="5">
    <source>
        <dbReference type="SAM" id="MobiDB-lite"/>
    </source>
</evidence>
<gene>
    <name evidence="6" type="ORF">PQU95_13160</name>
</gene>
<dbReference type="PROSITE" id="PS51257">
    <property type="entry name" value="PROKAR_LIPOPROTEIN"/>
    <property type="match status" value="1"/>
</dbReference>
<feature type="region of interest" description="Disordered" evidence="5">
    <location>
        <begin position="58"/>
        <end position="86"/>
    </location>
</feature>
<comment type="caution">
    <text evidence="6">The sequence shown here is derived from an EMBL/GenBank/DDBJ whole genome shotgun (WGS) entry which is preliminary data.</text>
</comment>
<feature type="compositionally biased region" description="Low complexity" evidence="5">
    <location>
        <begin position="172"/>
        <end position="188"/>
    </location>
</feature>
<evidence type="ECO:0000256" key="3">
    <source>
        <dbReference type="ARBA" id="ARBA00022989"/>
    </source>
</evidence>
<dbReference type="Proteomes" id="UP001219956">
    <property type="component" value="Unassembled WGS sequence"/>
</dbReference>
<proteinExistence type="predicted"/>
<dbReference type="Pfam" id="PF13103">
    <property type="entry name" value="TonB_2"/>
    <property type="match status" value="1"/>
</dbReference>
<keyword evidence="3" id="KW-1133">Transmembrane helix</keyword>
<evidence type="ECO:0000256" key="2">
    <source>
        <dbReference type="ARBA" id="ARBA00022692"/>
    </source>
</evidence>
<evidence type="ECO:0000313" key="6">
    <source>
        <dbReference type="EMBL" id="MDC7718162.1"/>
    </source>
</evidence>
<keyword evidence="4" id="KW-0472">Membrane</keyword>
<evidence type="ECO:0000256" key="1">
    <source>
        <dbReference type="ARBA" id="ARBA00004167"/>
    </source>
</evidence>
<evidence type="ECO:0000313" key="7">
    <source>
        <dbReference type="Proteomes" id="UP001219956"/>
    </source>
</evidence>
<feature type="region of interest" description="Disordered" evidence="5">
    <location>
        <begin position="100"/>
        <end position="147"/>
    </location>
</feature>
<name>A0ABT5J035_9NEIS</name>
<dbReference type="SUPFAM" id="SSF74653">
    <property type="entry name" value="TolA/TonB C-terminal domain"/>
    <property type="match status" value="1"/>
</dbReference>
<dbReference type="EMBL" id="JAQQLF010000016">
    <property type="protein sequence ID" value="MDC7718162.1"/>
    <property type="molecule type" value="Genomic_DNA"/>
</dbReference>
<accession>A0ABT5J035</accession>
<feature type="region of interest" description="Disordered" evidence="5">
    <location>
        <begin position="159"/>
        <end position="193"/>
    </location>
</feature>
<dbReference type="RefSeq" id="WP_272752430.1">
    <property type="nucleotide sequence ID" value="NZ_JAQQLF010000016.1"/>
</dbReference>
<dbReference type="InterPro" id="IPR006260">
    <property type="entry name" value="TonB/TolA_C"/>
</dbReference>
<comment type="subcellular location">
    <subcellularLocation>
        <location evidence="1">Membrane</location>
        <topology evidence="1">Single-pass membrane protein</topology>
    </subcellularLocation>
</comment>
<keyword evidence="2" id="KW-0812">Transmembrane</keyword>
<protein>
    <submittedName>
        <fullName evidence="6">Cell envelope integrity protein TolA</fullName>
    </submittedName>
</protein>
<sequence length="282" mass="29206">MMATRQPGAASWLLSACLHAVVMLCLWLSAAPEELKTPPPLALELWAGNAGQVAAPVATPAPAPAPAPKVAAKAPPPPPAPVQDNPAADVKVLADKAAKKPPLPEAKPAEKATPVAKAKPELAKPEPTPPVKPATSVPAKPAATPKPAAVKTDDLLAELDALPPGPGQGKVSQAGAKTGAKTGSATGQPDQKQQYGEAIKNRVRPYIVIPDGIKGNPEASVEVIILPTLEIRSTRILRSSGSAAWDQAVLAALAEVRRFPPLPKGADFADYRRITLNFRPKE</sequence>
<feature type="compositionally biased region" description="Low complexity" evidence="5">
    <location>
        <begin position="133"/>
        <end position="147"/>
    </location>
</feature>
<dbReference type="NCBIfam" id="TIGR01352">
    <property type="entry name" value="tonB_Cterm"/>
    <property type="match status" value="1"/>
</dbReference>
<evidence type="ECO:0000256" key="4">
    <source>
        <dbReference type="ARBA" id="ARBA00023136"/>
    </source>
</evidence>
<organism evidence="6 7">
    <name type="scientific">Vogesella aquatica</name>
    <dbReference type="NCBI Taxonomy" id="2984206"/>
    <lineage>
        <taxon>Bacteria</taxon>
        <taxon>Pseudomonadati</taxon>
        <taxon>Pseudomonadota</taxon>
        <taxon>Betaproteobacteria</taxon>
        <taxon>Neisseriales</taxon>
        <taxon>Chromobacteriaceae</taxon>
        <taxon>Vogesella</taxon>
    </lineage>
</organism>
<keyword evidence="7" id="KW-1185">Reference proteome</keyword>